<feature type="region of interest" description="Disordered" evidence="10">
    <location>
        <begin position="1737"/>
        <end position="1756"/>
    </location>
</feature>
<evidence type="ECO:0000256" key="7">
    <source>
        <dbReference type="ARBA" id="ARBA00022840"/>
    </source>
</evidence>
<evidence type="ECO:0000256" key="1">
    <source>
        <dbReference type="ARBA" id="ARBA00013267"/>
    </source>
</evidence>
<dbReference type="CDD" id="cd00200">
    <property type="entry name" value="WD40"/>
    <property type="match status" value="1"/>
</dbReference>
<dbReference type="GO" id="GO:0008033">
    <property type="term" value="P:tRNA processing"/>
    <property type="evidence" value="ECO:0007669"/>
    <property type="project" value="UniProtKB-KW"/>
</dbReference>
<dbReference type="InterPro" id="IPR012795">
    <property type="entry name" value="tRNA_Ile_lys_synt_N"/>
</dbReference>
<dbReference type="InterPro" id="IPR012094">
    <property type="entry name" value="tRNA_Ile_lys_synt"/>
</dbReference>
<keyword evidence="13" id="KW-1185">Reference proteome</keyword>
<evidence type="ECO:0000256" key="4">
    <source>
        <dbReference type="ARBA" id="ARBA00022694"/>
    </source>
</evidence>
<evidence type="ECO:0000256" key="9">
    <source>
        <dbReference type="PROSITE-ProRule" id="PRU00221"/>
    </source>
</evidence>
<dbReference type="Gene3D" id="2.130.10.10">
    <property type="entry name" value="YVTN repeat-like/Quinoprotein amine dehydrogenase"/>
    <property type="match status" value="2"/>
</dbReference>
<feature type="repeat" description="WD" evidence="9">
    <location>
        <begin position="1089"/>
        <end position="1120"/>
    </location>
</feature>
<dbReference type="InterPro" id="IPR001680">
    <property type="entry name" value="WD40_rpt"/>
</dbReference>
<comment type="catalytic activity">
    <reaction evidence="8">
        <text>cytidine(34) in tRNA(Ile2) + L-lysine + ATP = lysidine(34) in tRNA(Ile2) + AMP + diphosphate + H(+)</text>
        <dbReference type="Rhea" id="RHEA:43744"/>
        <dbReference type="Rhea" id="RHEA-COMP:10625"/>
        <dbReference type="Rhea" id="RHEA-COMP:10670"/>
        <dbReference type="ChEBI" id="CHEBI:15378"/>
        <dbReference type="ChEBI" id="CHEBI:30616"/>
        <dbReference type="ChEBI" id="CHEBI:32551"/>
        <dbReference type="ChEBI" id="CHEBI:33019"/>
        <dbReference type="ChEBI" id="CHEBI:82748"/>
        <dbReference type="ChEBI" id="CHEBI:83665"/>
        <dbReference type="ChEBI" id="CHEBI:456215"/>
        <dbReference type="EC" id="6.3.4.19"/>
    </reaction>
</comment>
<organism evidence="12 13">
    <name type="scientific">Aspergillus thermomutatus</name>
    <name type="common">Neosartorya pseudofischeri</name>
    <dbReference type="NCBI Taxonomy" id="41047"/>
    <lineage>
        <taxon>Eukaryota</taxon>
        <taxon>Fungi</taxon>
        <taxon>Dikarya</taxon>
        <taxon>Ascomycota</taxon>
        <taxon>Pezizomycotina</taxon>
        <taxon>Eurotiomycetes</taxon>
        <taxon>Eurotiomycetidae</taxon>
        <taxon>Eurotiales</taxon>
        <taxon>Aspergillaceae</taxon>
        <taxon>Aspergillus</taxon>
        <taxon>Aspergillus subgen. Fumigati</taxon>
    </lineage>
</organism>
<dbReference type="InterPro" id="IPR036322">
    <property type="entry name" value="WD40_repeat_dom_sf"/>
</dbReference>
<dbReference type="Pfam" id="PF00400">
    <property type="entry name" value="WD40"/>
    <property type="match status" value="3"/>
</dbReference>
<evidence type="ECO:0000256" key="2">
    <source>
        <dbReference type="ARBA" id="ARBA00022574"/>
    </source>
</evidence>
<gene>
    <name evidence="12" type="ORF">CDV56_107722</name>
</gene>
<dbReference type="PROSITE" id="PS00678">
    <property type="entry name" value="WD_REPEATS_1"/>
    <property type="match status" value="1"/>
</dbReference>
<dbReference type="HAMAP" id="MF_01161">
    <property type="entry name" value="tRNA_Ile_lys_synt"/>
    <property type="match status" value="1"/>
</dbReference>
<keyword evidence="3" id="KW-0436">Ligase</keyword>
<feature type="region of interest" description="Disordered" evidence="10">
    <location>
        <begin position="2410"/>
        <end position="2464"/>
    </location>
</feature>
<keyword evidence="4" id="KW-0819">tRNA processing</keyword>
<dbReference type="EMBL" id="NKHU02000021">
    <property type="protein sequence ID" value="RHZ64712.1"/>
    <property type="molecule type" value="Genomic_DNA"/>
</dbReference>
<evidence type="ECO:0000256" key="6">
    <source>
        <dbReference type="ARBA" id="ARBA00022741"/>
    </source>
</evidence>
<name>A0A397HNV9_ASPTH</name>
<dbReference type="RefSeq" id="XP_026617607.1">
    <property type="nucleotide sequence ID" value="XM_026761341.1"/>
</dbReference>
<dbReference type="InterPro" id="IPR014729">
    <property type="entry name" value="Rossmann-like_a/b/a_fold"/>
</dbReference>
<feature type="compositionally biased region" description="Polar residues" evidence="10">
    <location>
        <begin position="1680"/>
        <end position="1692"/>
    </location>
</feature>
<sequence>MSALGKLTNSIFSATNENNIQLAAINFDFTLLKFEAPKEFGPLGSALSRRRRHDAEEGQPHRTARRLGALFEDLIPDSPRLIESFGTRVSQVVQTPGISPSGSGIHGPFEPYVGADGTTLWAAATSGVASIGVYLLSCLLARAWDAKQATAIWVELIKQRKQEIQQAYAENKIVAAATLFAARQEISRDDLARWDNSARSWLRSADRAKQFEFAQLNLIQRNLTLPVPANTSTYASVLNTWQQTMLGLEALLCGTPIMISNGSLLVAFSSWHLFPDLIVLGNKATHVKFRDQLFPPGGTGTINSEEASDPNLEGGLKWSLALSHLKYYGDPVVARSKRDFTRVTFRQFRLVLLGSLCCEWKVSTREFDVVAQWLLDIWSVLGKLDSDVRSRFQWLKHLVDAAQDLLHCGGLVKQTTMQLVQYGHRRAKSFLLDRSQVLIPYFGICNPRTLAALSQHNDRDCAIAYLRQLAVELRFRPEDAVICYALGASQRTDPSMVQHWEIATAVAHPAKNRKRDLDGHFLSSEQRHSRLFVKRSHKQGFSNEPIDLESLMSKCIELGENCSVITTSQPICQKKIDTSIEVPNFAVFDPSAATANSLGECSPGGGETCASGPWTKYILIYGDWRLGLYVKESGPKQRYMELHDRAVSAAMGLLSPASGIQEFGKANIDPCMLADYLSLIAAKELPKSNDRWSWAKEDSVYRRRAPGMFMVREYSLLPINFRNSLHGFSMAAEVYENLGDATVSLKILSQPLYEASWLPDPLWFPLTISESPVALIQCTAANFLPASLPHLDRANAFSCIARFETGLIDLNPEDIGTALALCSEDSIFVAAVVLSDPFDPPASHDIRRILGNIGHPGLTLLVAPQEPKIREPSDAFNVVAHAPYDFQRENNFTGTSLHLSFTDWKFPLNPGDERTIDQEVMVVESVISVLDRGRWVADLDIMCIDFEELPRVANVCDKHERNTHDSNYDYFSIDSWDELLDVPEGVGIFRAHGNWAARLAAVSILSQQGQAHSIGVFGCQPVCFKCFEEERDEGCSLCLMRRVVTDWEYSAGRDGVICSWDLNLPLSTSKPSPALGAQKSGPTTFRHQVQAHSHWINDIVLTQNNSALVSASSDTTVRLWRPHSESTELPSPIGKHADYVKALATPGSHSSWVASGGLDHKLSLWDLNGGGEVLSIDACGGESTAKGSVYALGAVSSVLASGGPESVVRVWDPKSGKPITKFVGHTDNIRDILITRDGDRIMTASSDQTIKIWSLTAGRCMHTLTMHNDSVWSLYSSHPQLSVFYSSDRSGLVAKTDTRHCSDVEQGICVAALQEHEGVVNVVAAGEYIWTATPKSSINRWYDIDTTAEIESPSSRGPAGPDAAKSEESSAQKGRRTKIPYESILLLSSTSTFPKSRVPEGTFEGLPANGPQHSPDPDLDDDLGLNLPVYSLPEETIEGQHGLIKHFMLNDRKRTLTQDSAGEVVLWDLLKCKPIQSFGKRHMDDVASEINTTESIAHWCTIDIRTGRLSVILELNRCFDAEVYADEADLLDYSQIREDQRINLGKWVLRWLFAPLVDEEIKRDDQYRASAIAKAEELARQTMSSVTAPMDIPSPNAKNLGIQIPYDPSSLPMRPGNELFGSPTTPGFGIHLATTPGFLTSSMLNTHNNHFGTSPGDFGDHLASPQADVVRNSMSDKSDYFSSPRPQGSNAMDATTPGDPTPTALPQSPVEPDKEERKRTGSIFGKKFRMEFPKKLGRTSSEVKPQVQEEKVEEPEEPVALKEEKVFDSNLSGFIERIRHEYDEFLAANPGQELVSAIAPSPDNETPMLDIPPRTAVFIQEESGDTAVASDLYRGSVGSIGQEIDRLEKSIPMWLAELLLKNQVPVKEPVKIAFILKPYDDLLPPVSKPDLPVPNGNGVSNSRLNANRMLRAKKILAYVAERIDPSYSEDPQEGALKPEEYLELYCQKMLIPPNMTLATIRAHIWRSSGDMVLYYRANGKKELPMPGSGKEGDQGSQSADATNTTHLSETAGMANGDGETITASQFLEHFQRAWSESRLSWGGRQANRLIPRKLGLAVSGGADSMALAFLCKKLQEQNLADGLTVTAFVVDHKAREESSREARTVAAWLSDIGLQAQILELEWPQGTDVSAFETHARRLRFQALGIACRDRRISALLMGHHQDDNVETTLWRLCSGARGAGLAGIPPIARIPECHGLYGVSESGSSALLRPRPRDDRAGAPSALVGNTTRPQVQDEDGDKRPGFPMATGGILLCRPLLAFPKASLLATCHQHRIPYVSDPTNFDPTLTPRNAIRSLLSPSSPRLLPRALQVPSILSLIQSSHALIEDAIAHSNNLLSQCRLLDFNPSTGTMLIRFPSPQPQSQSHLPTRIRTPHFQTQIQSLTLRRITELISPHPDNHFPLPSFEQFTARVFPSSSPSPPPTSTPTPTNRLPFTLGGIMFRPSQPPSASPPSQKPHLNKENESENTWLLTRQPYMRNRAPSLALELPRPESETMYSPWKLWDNRFWVRAAVVPDKGARDRDRDRDPDMRAHYMQSELDGVRRCFDAEDLSLVVRPLRQSDLQVIRGMTDGQGRGKNHQHPAVVALLKRLALEAPGQTRFTVPVLVVQKKSGGNAHQVPLALPTLSCRLLSASQAQSLLQTSMLWTVRWQWMYKMIDQDSLKLMGWL</sequence>
<dbReference type="GO" id="GO:0005524">
    <property type="term" value="F:ATP binding"/>
    <property type="evidence" value="ECO:0007669"/>
    <property type="project" value="UniProtKB-KW"/>
</dbReference>
<dbReference type="InterPro" id="IPR011063">
    <property type="entry name" value="TilS/TtcA_N"/>
</dbReference>
<evidence type="ECO:0000256" key="3">
    <source>
        <dbReference type="ARBA" id="ARBA00022598"/>
    </source>
</evidence>
<dbReference type="FunFam" id="2.130.10.10:FF:001614">
    <property type="entry name" value="WD repeat protein"/>
    <property type="match status" value="1"/>
</dbReference>
<keyword evidence="5" id="KW-0677">Repeat</keyword>
<evidence type="ECO:0000259" key="11">
    <source>
        <dbReference type="Pfam" id="PF01171"/>
    </source>
</evidence>
<keyword evidence="6" id="KW-0547">Nucleotide-binding</keyword>
<dbReference type="InterPro" id="IPR021772">
    <property type="entry name" value="WDR48/Bun107"/>
</dbReference>
<dbReference type="CDD" id="cd17041">
    <property type="entry name" value="Ubl_WDR48"/>
    <property type="match status" value="1"/>
</dbReference>
<dbReference type="InterPro" id="IPR019775">
    <property type="entry name" value="WD40_repeat_CS"/>
</dbReference>
<dbReference type="GO" id="GO:0043130">
    <property type="term" value="F:ubiquitin binding"/>
    <property type="evidence" value="ECO:0007669"/>
    <property type="project" value="TreeGrafter"/>
</dbReference>
<protein>
    <recommendedName>
        <fullName evidence="1">tRNA(Ile)-lysidine synthetase</fullName>
        <ecNumber evidence="1">6.3.4.19</ecNumber>
    </recommendedName>
</protein>
<feature type="region of interest" description="Disordered" evidence="10">
    <location>
        <begin position="1674"/>
        <end position="1721"/>
    </location>
</feature>
<reference evidence="12" key="1">
    <citation type="submission" date="2018-08" db="EMBL/GenBank/DDBJ databases">
        <title>Draft genome sequence of azole-resistant Aspergillus thermomutatus (Neosartorya pseudofischeri) strain HMR AF 39, isolated from a human nasal aspirate.</title>
        <authorList>
            <person name="Parent-Michaud M."/>
            <person name="Dufresne P.J."/>
            <person name="Fournier E."/>
            <person name="Martineau C."/>
            <person name="Moreira S."/>
            <person name="Perkins V."/>
            <person name="De Repentigny L."/>
            <person name="Dufresne S.F."/>
        </authorList>
    </citation>
    <scope>NUCLEOTIDE SEQUENCE [LARGE SCALE GENOMIC DNA]</scope>
    <source>
        <strain evidence="12">HMR AF 39</strain>
    </source>
</reference>
<dbReference type="GO" id="GO:0000724">
    <property type="term" value="P:double-strand break repair via homologous recombination"/>
    <property type="evidence" value="ECO:0007669"/>
    <property type="project" value="TreeGrafter"/>
</dbReference>
<dbReference type="SUPFAM" id="SSF52402">
    <property type="entry name" value="Adenine nucleotide alpha hydrolases-like"/>
    <property type="match status" value="1"/>
</dbReference>
<dbReference type="Pfam" id="PF01171">
    <property type="entry name" value="ATP_bind_3"/>
    <property type="match status" value="1"/>
</dbReference>
<dbReference type="VEuPathDB" id="FungiDB:CDV56_107722"/>
<evidence type="ECO:0000313" key="13">
    <source>
        <dbReference type="Proteomes" id="UP000215305"/>
    </source>
</evidence>
<dbReference type="SMART" id="SM00320">
    <property type="entry name" value="WD40"/>
    <property type="match status" value="6"/>
</dbReference>
<feature type="repeat" description="WD" evidence="9">
    <location>
        <begin position="1133"/>
        <end position="1175"/>
    </location>
</feature>
<dbReference type="InterPro" id="IPR015943">
    <property type="entry name" value="WD40/YVTN_repeat-like_dom_sf"/>
</dbReference>
<feature type="region of interest" description="Disordered" evidence="10">
    <location>
        <begin position="2204"/>
        <end position="2242"/>
    </location>
</feature>
<feature type="compositionally biased region" description="Pro residues" evidence="10">
    <location>
        <begin position="2443"/>
        <end position="2453"/>
    </location>
</feature>
<evidence type="ECO:0000256" key="5">
    <source>
        <dbReference type="ARBA" id="ARBA00022737"/>
    </source>
</evidence>
<dbReference type="PROSITE" id="PS50082">
    <property type="entry name" value="WD_REPEATS_2"/>
    <property type="match status" value="3"/>
</dbReference>
<evidence type="ECO:0000256" key="8">
    <source>
        <dbReference type="ARBA" id="ARBA00048539"/>
    </source>
</evidence>
<dbReference type="PANTHER" id="PTHR19862:SF14">
    <property type="entry name" value="WD REPEAT-CONTAINING PROTEIN 48"/>
    <property type="match status" value="1"/>
</dbReference>
<feature type="domain" description="tRNA(Ile)-lysidine/2-thiocytidine synthase N-terminal" evidence="11">
    <location>
        <begin position="2055"/>
        <end position="2295"/>
    </location>
</feature>
<keyword evidence="7" id="KW-0067">ATP-binding</keyword>
<dbReference type="OrthoDB" id="5354164at2759"/>
<dbReference type="InterPro" id="IPR051246">
    <property type="entry name" value="WDR48"/>
</dbReference>
<dbReference type="GO" id="GO:0032267">
    <property type="term" value="F:tRNA(Ile)-lysidine synthase activity"/>
    <property type="evidence" value="ECO:0007669"/>
    <property type="project" value="UniProtKB-EC"/>
</dbReference>
<comment type="caution">
    <text evidence="12">The sequence shown here is derived from an EMBL/GenBank/DDBJ whole genome shotgun (WGS) entry which is preliminary data.</text>
</comment>
<evidence type="ECO:0000256" key="10">
    <source>
        <dbReference type="SAM" id="MobiDB-lite"/>
    </source>
</evidence>
<dbReference type="Gene3D" id="3.40.50.620">
    <property type="entry name" value="HUPs"/>
    <property type="match status" value="1"/>
</dbReference>
<dbReference type="CDD" id="cd01992">
    <property type="entry name" value="TilS_N"/>
    <property type="match status" value="1"/>
</dbReference>
<dbReference type="Pfam" id="PF11816">
    <property type="entry name" value="DUF3337"/>
    <property type="match status" value="1"/>
</dbReference>
<dbReference type="EC" id="6.3.4.19" evidence="1"/>
<dbReference type="PROSITE" id="PS50294">
    <property type="entry name" value="WD_REPEATS_REGION"/>
    <property type="match status" value="2"/>
</dbReference>
<accession>A0A397HNV9</accession>
<evidence type="ECO:0000313" key="12">
    <source>
        <dbReference type="EMBL" id="RHZ64712.1"/>
    </source>
</evidence>
<feature type="region of interest" description="Disordered" evidence="10">
    <location>
        <begin position="1396"/>
        <end position="1417"/>
    </location>
</feature>
<dbReference type="NCBIfam" id="TIGR02432">
    <property type="entry name" value="lysidine_TilS_N"/>
    <property type="match status" value="1"/>
</dbReference>
<dbReference type="STRING" id="41047.A0A397HNV9"/>
<dbReference type="PANTHER" id="PTHR19862">
    <property type="entry name" value="WD REPEAT-CONTAINING PROTEIN 48"/>
    <property type="match status" value="1"/>
</dbReference>
<dbReference type="Proteomes" id="UP000215305">
    <property type="component" value="Unassembled WGS sequence"/>
</dbReference>
<keyword evidence="2 9" id="KW-0853">WD repeat</keyword>
<proteinExistence type="inferred from homology"/>
<feature type="region of interest" description="Disordered" evidence="10">
    <location>
        <begin position="1349"/>
        <end position="1376"/>
    </location>
</feature>
<feature type="compositionally biased region" description="Low complexity" evidence="10">
    <location>
        <begin position="1693"/>
        <end position="1706"/>
    </location>
</feature>
<dbReference type="SUPFAM" id="SSF50978">
    <property type="entry name" value="WD40 repeat-like"/>
    <property type="match status" value="1"/>
</dbReference>
<feature type="repeat" description="WD" evidence="9">
    <location>
        <begin position="1222"/>
        <end position="1263"/>
    </location>
</feature>
<dbReference type="GeneID" id="38129696"/>